<protein>
    <recommendedName>
        <fullName evidence="6">ABC transmembrane type-1 domain-containing protein</fullName>
    </recommendedName>
</protein>
<evidence type="ECO:0000313" key="8">
    <source>
        <dbReference type="Proteomes" id="UP000663834"/>
    </source>
</evidence>
<evidence type="ECO:0000256" key="4">
    <source>
        <dbReference type="ARBA" id="ARBA00023136"/>
    </source>
</evidence>
<feature type="domain" description="ABC transmembrane type-1" evidence="6">
    <location>
        <begin position="118"/>
        <end position="232"/>
    </location>
</feature>
<comment type="subcellular location">
    <subcellularLocation>
        <location evidence="1">Membrane</location>
        <topology evidence="1">Multi-pass membrane protein</topology>
    </subcellularLocation>
</comment>
<dbReference type="InterPro" id="IPR036640">
    <property type="entry name" value="ABC1_TM_sf"/>
</dbReference>
<dbReference type="Proteomes" id="UP000663834">
    <property type="component" value="Unassembled WGS sequence"/>
</dbReference>
<dbReference type="InterPro" id="IPR027417">
    <property type="entry name" value="P-loop_NTPase"/>
</dbReference>
<dbReference type="EMBL" id="CAJNOW010014328">
    <property type="protein sequence ID" value="CAF1631943.1"/>
    <property type="molecule type" value="Genomic_DNA"/>
</dbReference>
<proteinExistence type="predicted"/>
<evidence type="ECO:0000256" key="1">
    <source>
        <dbReference type="ARBA" id="ARBA00004141"/>
    </source>
</evidence>
<keyword evidence="3 5" id="KW-1133">Transmembrane helix</keyword>
<sequence>MNIQGLYFNLAKQQNLRQPEEVESKLEDKDMNTLMITDQPNDISIDDSYDLLVNDDKNKIETKEKKENTMLAILRMNKPEWILIAIGCITASIIGARDPVYCIIQTKLATVFQQCDKNVQKRKVLFYVLLYVGFGVISLVLHSVQGYVFARSGEALTKRLRSKAFQAILHQDMTFFDREENSTGALCTRLATEASAVQGASGVRFGLIFQYLFAIVAGILLGFAYSWQLTLLKLKLLLSFIFRSLKQCSQ</sequence>
<evidence type="ECO:0000256" key="3">
    <source>
        <dbReference type="ARBA" id="ARBA00022989"/>
    </source>
</evidence>
<dbReference type="Gene3D" id="3.40.50.300">
    <property type="entry name" value="P-loop containing nucleotide triphosphate hydrolases"/>
    <property type="match status" value="1"/>
</dbReference>
<dbReference type="SUPFAM" id="SSF90123">
    <property type="entry name" value="ABC transporter transmembrane region"/>
    <property type="match status" value="1"/>
</dbReference>
<dbReference type="GO" id="GO:0015421">
    <property type="term" value="F:ABC-type oligopeptide transporter activity"/>
    <property type="evidence" value="ECO:0007669"/>
    <property type="project" value="TreeGrafter"/>
</dbReference>
<dbReference type="GO" id="GO:0090374">
    <property type="term" value="P:oligopeptide export from mitochondrion"/>
    <property type="evidence" value="ECO:0007669"/>
    <property type="project" value="TreeGrafter"/>
</dbReference>
<dbReference type="Pfam" id="PF00664">
    <property type="entry name" value="ABC_membrane"/>
    <property type="match status" value="1"/>
</dbReference>
<keyword evidence="2 5" id="KW-0812">Transmembrane</keyword>
<dbReference type="PANTHER" id="PTHR43394:SF18">
    <property type="entry name" value="ABC TRANSPORTER B FAMILY MEMBER 11-LIKE"/>
    <property type="match status" value="1"/>
</dbReference>
<dbReference type="OrthoDB" id="6500128at2759"/>
<gene>
    <name evidence="7" type="ORF">KQP761_LOCUS26387</name>
</gene>
<dbReference type="InterPro" id="IPR039421">
    <property type="entry name" value="Type_1_exporter"/>
</dbReference>
<dbReference type="PANTHER" id="PTHR43394">
    <property type="entry name" value="ATP-DEPENDENT PERMEASE MDL1, MITOCHONDRIAL"/>
    <property type="match status" value="1"/>
</dbReference>
<dbReference type="GO" id="GO:0005743">
    <property type="term" value="C:mitochondrial inner membrane"/>
    <property type="evidence" value="ECO:0007669"/>
    <property type="project" value="TreeGrafter"/>
</dbReference>
<feature type="transmembrane region" description="Helical" evidence="5">
    <location>
        <begin position="81"/>
        <end position="104"/>
    </location>
</feature>
<dbReference type="PROSITE" id="PS50929">
    <property type="entry name" value="ABC_TM1F"/>
    <property type="match status" value="1"/>
</dbReference>
<dbReference type="CDD" id="cd18578">
    <property type="entry name" value="ABC_6TM_Pgp_ABCB1_D2_like"/>
    <property type="match status" value="1"/>
</dbReference>
<evidence type="ECO:0000259" key="6">
    <source>
        <dbReference type="PROSITE" id="PS50929"/>
    </source>
</evidence>
<evidence type="ECO:0000313" key="7">
    <source>
        <dbReference type="EMBL" id="CAF1631943.1"/>
    </source>
</evidence>
<evidence type="ECO:0000256" key="5">
    <source>
        <dbReference type="SAM" id="Phobius"/>
    </source>
</evidence>
<dbReference type="GO" id="GO:0005524">
    <property type="term" value="F:ATP binding"/>
    <property type="evidence" value="ECO:0007669"/>
    <property type="project" value="InterPro"/>
</dbReference>
<accession>A0A816D9W5</accession>
<dbReference type="AlphaFoldDB" id="A0A816D9W5"/>
<comment type="caution">
    <text evidence="7">The sequence shown here is derived from an EMBL/GenBank/DDBJ whole genome shotgun (WGS) entry which is preliminary data.</text>
</comment>
<evidence type="ECO:0000256" key="2">
    <source>
        <dbReference type="ARBA" id="ARBA00022692"/>
    </source>
</evidence>
<feature type="transmembrane region" description="Helical" evidence="5">
    <location>
        <begin position="124"/>
        <end position="144"/>
    </location>
</feature>
<dbReference type="InterPro" id="IPR011527">
    <property type="entry name" value="ABC1_TM_dom"/>
</dbReference>
<dbReference type="Gene3D" id="1.20.1560.10">
    <property type="entry name" value="ABC transporter type 1, transmembrane domain"/>
    <property type="match status" value="1"/>
</dbReference>
<organism evidence="7 8">
    <name type="scientific">Rotaria magnacalcarata</name>
    <dbReference type="NCBI Taxonomy" id="392030"/>
    <lineage>
        <taxon>Eukaryota</taxon>
        <taxon>Metazoa</taxon>
        <taxon>Spiralia</taxon>
        <taxon>Gnathifera</taxon>
        <taxon>Rotifera</taxon>
        <taxon>Eurotatoria</taxon>
        <taxon>Bdelloidea</taxon>
        <taxon>Philodinida</taxon>
        <taxon>Philodinidae</taxon>
        <taxon>Rotaria</taxon>
    </lineage>
</organism>
<feature type="transmembrane region" description="Helical" evidence="5">
    <location>
        <begin position="208"/>
        <end position="227"/>
    </location>
</feature>
<keyword evidence="4 5" id="KW-0472">Membrane</keyword>
<name>A0A816D9W5_9BILA</name>
<reference evidence="7" key="1">
    <citation type="submission" date="2021-02" db="EMBL/GenBank/DDBJ databases">
        <authorList>
            <person name="Nowell W R."/>
        </authorList>
    </citation>
    <scope>NUCLEOTIDE SEQUENCE</scope>
</reference>